<reference evidence="2 3" key="1">
    <citation type="submission" date="2020-08" db="EMBL/GenBank/DDBJ databases">
        <title>Genomic Encyclopedia of Type Strains, Phase IV (KMG-IV): sequencing the most valuable type-strain genomes for metagenomic binning, comparative biology and taxonomic classification.</title>
        <authorList>
            <person name="Goeker M."/>
        </authorList>
    </citation>
    <scope>NUCLEOTIDE SEQUENCE [LARGE SCALE GENOMIC DNA]</scope>
    <source>
        <strain evidence="2 3">DSM 101730</strain>
    </source>
</reference>
<evidence type="ECO:0000313" key="3">
    <source>
        <dbReference type="Proteomes" id="UP000549457"/>
    </source>
</evidence>
<dbReference type="RefSeq" id="WP_184148564.1">
    <property type="nucleotide sequence ID" value="NZ_JACHFM010000002.1"/>
</dbReference>
<evidence type="ECO:0000313" key="2">
    <source>
        <dbReference type="EMBL" id="MBB5222151.1"/>
    </source>
</evidence>
<keyword evidence="3" id="KW-1185">Reference proteome</keyword>
<gene>
    <name evidence="2" type="ORF">HNP73_002087</name>
</gene>
<name>A0A840SSH5_9RHOB</name>
<feature type="transmembrane region" description="Helical" evidence="1">
    <location>
        <begin position="215"/>
        <end position="241"/>
    </location>
</feature>
<feature type="transmembrane region" description="Helical" evidence="1">
    <location>
        <begin position="96"/>
        <end position="116"/>
    </location>
</feature>
<evidence type="ECO:0000256" key="1">
    <source>
        <dbReference type="SAM" id="Phobius"/>
    </source>
</evidence>
<sequence>MLETAVALGFGHLVADFLLQPGRLIAAKRDPARRLWALPLHVLIVAVASWAALGFAPAPALIATVALLHLAIDWAKLMWGGKGFAGFAADQAAHGAVIWLGAALWPAAYGGGIWGLPAVAPSLGLLPEAMTVAGGAIAAVIAGGYAVQAITGDFAIKDPASLAAAGRLIGRLERALILLFVLVGQPEGIGFLIAAKSLLRFGEMTREHDRRVSEYVIIGTLASFGWGLGAAFGTQAILGALAP</sequence>
<dbReference type="InterPro" id="IPR021737">
    <property type="entry name" value="Phage_phiKZ_Orf197"/>
</dbReference>
<feature type="transmembrane region" description="Helical" evidence="1">
    <location>
        <begin position="136"/>
        <end position="156"/>
    </location>
</feature>
<dbReference type="Proteomes" id="UP000549457">
    <property type="component" value="Unassembled WGS sequence"/>
</dbReference>
<comment type="caution">
    <text evidence="2">The sequence shown here is derived from an EMBL/GenBank/DDBJ whole genome shotgun (WGS) entry which is preliminary data.</text>
</comment>
<protein>
    <submittedName>
        <fullName evidence="2">Uncharacterized protein (DUF697 family)</fullName>
    </submittedName>
</protein>
<keyword evidence="1" id="KW-0812">Transmembrane</keyword>
<keyword evidence="1" id="KW-1133">Transmembrane helix</keyword>
<proteinExistence type="predicted"/>
<accession>A0A840SSH5</accession>
<dbReference type="Pfam" id="PF11750">
    <property type="entry name" value="DUF3307"/>
    <property type="match status" value="1"/>
</dbReference>
<organism evidence="2 3">
    <name type="scientific">Amaricoccus macauensis</name>
    <dbReference type="NCBI Taxonomy" id="57001"/>
    <lineage>
        <taxon>Bacteria</taxon>
        <taxon>Pseudomonadati</taxon>
        <taxon>Pseudomonadota</taxon>
        <taxon>Alphaproteobacteria</taxon>
        <taxon>Rhodobacterales</taxon>
        <taxon>Paracoccaceae</taxon>
        <taxon>Amaricoccus</taxon>
    </lineage>
</organism>
<feature type="transmembrane region" description="Helical" evidence="1">
    <location>
        <begin position="176"/>
        <end position="195"/>
    </location>
</feature>
<feature type="transmembrane region" description="Helical" evidence="1">
    <location>
        <begin position="35"/>
        <end position="52"/>
    </location>
</feature>
<keyword evidence="1" id="KW-0472">Membrane</keyword>
<dbReference type="AlphaFoldDB" id="A0A840SSH5"/>
<dbReference type="EMBL" id="JACHFM010000002">
    <property type="protein sequence ID" value="MBB5222151.1"/>
    <property type="molecule type" value="Genomic_DNA"/>
</dbReference>